<feature type="region of interest" description="Disordered" evidence="1">
    <location>
        <begin position="118"/>
        <end position="142"/>
    </location>
</feature>
<sequence>MPNRPHSGPERPTRNGPAVDADRATRCTEAVRDIAEDVVVVGDAFINRASDGAASASELLGLVVMAQGLVEEATAALVVRQRSQGEPLADLAPVLNLTEDRLRKKYDPRTVDRKLAARRRPMRTAYASPQPDDPPTVKNSLRRPRQRLACALTLMWKHSGISQRVLAEHMTIDPSYVSRMLSGERDVTLQHVKMIADACGGNPDLVKPLWDVATGVQDGGTDPVRTLRSYLRALRYAAGSPSDERILASVQNTVTKAELHQAFEGPGIPAWPVIHQLTTAFQSLPHITRPLWRKARTSVEAVGRTFPADAFG</sequence>
<dbReference type="PROSITE" id="PS50943">
    <property type="entry name" value="HTH_CROC1"/>
    <property type="match status" value="1"/>
</dbReference>
<evidence type="ECO:0000313" key="4">
    <source>
        <dbReference type="Proteomes" id="UP000471293"/>
    </source>
</evidence>
<dbReference type="Gene3D" id="1.10.260.40">
    <property type="entry name" value="lambda repressor-like DNA-binding domains"/>
    <property type="match status" value="1"/>
</dbReference>
<dbReference type="Proteomes" id="UP000471293">
    <property type="component" value="Unassembled WGS sequence"/>
</dbReference>
<evidence type="ECO:0000259" key="2">
    <source>
        <dbReference type="PROSITE" id="PS50943"/>
    </source>
</evidence>
<dbReference type="AlphaFoldDB" id="A0A6N9U5V0"/>
<dbReference type="InterPro" id="IPR010982">
    <property type="entry name" value="Lambda_DNA-bd_dom_sf"/>
</dbReference>
<dbReference type="SUPFAM" id="SSF47413">
    <property type="entry name" value="lambda repressor-like DNA-binding domains"/>
    <property type="match status" value="1"/>
</dbReference>
<evidence type="ECO:0000313" key="3">
    <source>
        <dbReference type="EMBL" id="NEA16215.1"/>
    </source>
</evidence>
<dbReference type="RefSeq" id="WP_103490929.1">
    <property type="nucleotide sequence ID" value="NZ_JAAGLQ010000228.1"/>
</dbReference>
<dbReference type="SMART" id="SM00530">
    <property type="entry name" value="HTH_XRE"/>
    <property type="match status" value="1"/>
</dbReference>
<dbReference type="Pfam" id="PF01381">
    <property type="entry name" value="HTH_3"/>
    <property type="match status" value="1"/>
</dbReference>
<proteinExistence type="predicted"/>
<gene>
    <name evidence="3" type="ORF">G3I29_11890</name>
</gene>
<dbReference type="CDD" id="cd00093">
    <property type="entry name" value="HTH_XRE"/>
    <property type="match status" value="1"/>
</dbReference>
<dbReference type="EMBL" id="JAAGLQ010000228">
    <property type="protein sequence ID" value="NEA16215.1"/>
    <property type="molecule type" value="Genomic_DNA"/>
</dbReference>
<name>A0A6N9U5V0_STRHA</name>
<dbReference type="InterPro" id="IPR001387">
    <property type="entry name" value="Cro/C1-type_HTH"/>
</dbReference>
<protein>
    <submittedName>
        <fullName evidence="3">Helix-turn-helix transcriptional regulator</fullName>
    </submittedName>
</protein>
<feature type="domain" description="HTH cro/C1-type" evidence="2">
    <location>
        <begin position="157"/>
        <end position="206"/>
    </location>
</feature>
<dbReference type="GO" id="GO:0003677">
    <property type="term" value="F:DNA binding"/>
    <property type="evidence" value="ECO:0007669"/>
    <property type="project" value="InterPro"/>
</dbReference>
<evidence type="ECO:0000256" key="1">
    <source>
        <dbReference type="SAM" id="MobiDB-lite"/>
    </source>
</evidence>
<comment type="caution">
    <text evidence="3">The sequence shown here is derived from an EMBL/GenBank/DDBJ whole genome shotgun (WGS) entry which is preliminary data.</text>
</comment>
<organism evidence="3 4">
    <name type="scientific">Streptomyces halstedii</name>
    <dbReference type="NCBI Taxonomy" id="1944"/>
    <lineage>
        <taxon>Bacteria</taxon>
        <taxon>Bacillati</taxon>
        <taxon>Actinomycetota</taxon>
        <taxon>Actinomycetes</taxon>
        <taxon>Kitasatosporales</taxon>
        <taxon>Streptomycetaceae</taxon>
        <taxon>Streptomyces</taxon>
    </lineage>
</organism>
<accession>A0A6N9U5V0</accession>
<reference evidence="3 4" key="1">
    <citation type="submission" date="2020-01" db="EMBL/GenBank/DDBJ databases">
        <title>Insect and environment-associated Actinomycetes.</title>
        <authorList>
            <person name="Currrie C."/>
            <person name="Chevrette M."/>
            <person name="Carlson C."/>
            <person name="Stubbendieck R."/>
            <person name="Wendt-Pienkowski E."/>
        </authorList>
    </citation>
    <scope>NUCLEOTIDE SEQUENCE [LARGE SCALE GENOMIC DNA]</scope>
    <source>
        <strain evidence="3 4">SID11342</strain>
    </source>
</reference>
<feature type="region of interest" description="Disordered" evidence="1">
    <location>
        <begin position="1"/>
        <end position="22"/>
    </location>
</feature>